<keyword evidence="2" id="KW-1185">Reference proteome</keyword>
<evidence type="ECO:0000313" key="2">
    <source>
        <dbReference type="Proteomes" id="UP000198211"/>
    </source>
</evidence>
<dbReference type="Proteomes" id="UP000198211">
    <property type="component" value="Unassembled WGS sequence"/>
</dbReference>
<dbReference type="EMBL" id="NBNE01000574">
    <property type="protein sequence ID" value="OWZ18527.1"/>
    <property type="molecule type" value="Genomic_DNA"/>
</dbReference>
<protein>
    <submittedName>
        <fullName evidence="1">Uncharacterized protein</fullName>
    </submittedName>
</protein>
<dbReference type="AlphaFoldDB" id="A0A225WNE5"/>
<name>A0A225WNE5_9STRA</name>
<sequence>MDRATRIKDYFSDIYFRPGSVMISLRGQPAYPTMPGSSLVEGDSITAIRARIVSLGQHLLFQSGVSVDLPLRLKTSDHEKFWRSWQPTVLGRSDTCGSRMLEIRDLAIQGSRHVMVRLHFRGIATLYEVVKFDFGRNCGSTTDGSGRSTRTFGGAP</sequence>
<evidence type="ECO:0000313" key="1">
    <source>
        <dbReference type="EMBL" id="OWZ18527.1"/>
    </source>
</evidence>
<proteinExistence type="predicted"/>
<reference evidence="2" key="1">
    <citation type="submission" date="2017-03" db="EMBL/GenBank/DDBJ databases">
        <title>Phytopthora megakarya and P. palmivora, two closely related causual agents of cacao black pod achieved similar genome size and gene model numbers by different mechanisms.</title>
        <authorList>
            <person name="Ali S."/>
            <person name="Shao J."/>
            <person name="Larry D.J."/>
            <person name="Kronmiller B."/>
            <person name="Shen D."/>
            <person name="Strem M.D."/>
            <person name="Melnick R.L."/>
            <person name="Guiltinan M.J."/>
            <person name="Tyler B.M."/>
            <person name="Meinhardt L.W."/>
            <person name="Bailey B.A."/>
        </authorList>
    </citation>
    <scope>NUCLEOTIDE SEQUENCE [LARGE SCALE GENOMIC DNA]</scope>
    <source>
        <strain evidence="2">zdho120</strain>
    </source>
</reference>
<organism evidence="1 2">
    <name type="scientific">Phytophthora megakarya</name>
    <dbReference type="NCBI Taxonomy" id="4795"/>
    <lineage>
        <taxon>Eukaryota</taxon>
        <taxon>Sar</taxon>
        <taxon>Stramenopiles</taxon>
        <taxon>Oomycota</taxon>
        <taxon>Peronosporomycetes</taxon>
        <taxon>Peronosporales</taxon>
        <taxon>Peronosporaceae</taxon>
        <taxon>Phytophthora</taxon>
    </lineage>
</organism>
<accession>A0A225WNE5</accession>
<comment type="caution">
    <text evidence="1">The sequence shown here is derived from an EMBL/GenBank/DDBJ whole genome shotgun (WGS) entry which is preliminary data.</text>
</comment>
<gene>
    <name evidence="1" type="ORF">PHMEG_0007356</name>
</gene>